<dbReference type="PANTHER" id="PTHR26379">
    <property type="entry name" value="BTB/POZ AND MATH DOMAIN-CONTAINING PROTEIN 1"/>
    <property type="match status" value="1"/>
</dbReference>
<dbReference type="Pfam" id="PF22486">
    <property type="entry name" value="MATH_2"/>
    <property type="match status" value="1"/>
</dbReference>
<dbReference type="PROSITE" id="PS50097">
    <property type="entry name" value="BTB"/>
    <property type="match status" value="1"/>
</dbReference>
<evidence type="ECO:0000259" key="3">
    <source>
        <dbReference type="PROSITE" id="PS50144"/>
    </source>
</evidence>
<reference evidence="4" key="2">
    <citation type="submission" date="2017-06" db="EMBL/GenBank/DDBJ databases">
        <title>WGS assembly of Brachypodium distachyon.</title>
        <authorList>
            <consortium name="The International Brachypodium Initiative"/>
            <person name="Lucas S."/>
            <person name="Harmon-Smith M."/>
            <person name="Lail K."/>
            <person name="Tice H."/>
            <person name="Grimwood J."/>
            <person name="Bruce D."/>
            <person name="Barry K."/>
            <person name="Shu S."/>
            <person name="Lindquist E."/>
            <person name="Wang M."/>
            <person name="Pitluck S."/>
            <person name="Vogel J.P."/>
            <person name="Garvin D.F."/>
            <person name="Mockler T.C."/>
            <person name="Schmutz J."/>
            <person name="Rokhsar D."/>
            <person name="Bevan M.W."/>
        </authorList>
    </citation>
    <scope>NUCLEOTIDE SEQUENCE</scope>
    <source>
        <strain evidence="4">Bd21</strain>
    </source>
</reference>
<dbReference type="SUPFAM" id="SSF49599">
    <property type="entry name" value="TRAF domain-like"/>
    <property type="match status" value="1"/>
</dbReference>
<feature type="domain" description="BTB" evidence="2">
    <location>
        <begin position="166"/>
        <end position="233"/>
    </location>
</feature>
<evidence type="ECO:0000256" key="1">
    <source>
        <dbReference type="ARBA" id="ARBA00004906"/>
    </source>
</evidence>
<protein>
    <recommendedName>
        <fullName evidence="7">BTB domain-containing protein</fullName>
    </recommendedName>
</protein>
<dbReference type="PROSITE" id="PS50144">
    <property type="entry name" value="MATH"/>
    <property type="match status" value="1"/>
</dbReference>
<proteinExistence type="predicted"/>
<dbReference type="Pfam" id="PF00651">
    <property type="entry name" value="BTB"/>
    <property type="match status" value="1"/>
</dbReference>
<feature type="domain" description="MATH" evidence="3">
    <location>
        <begin position="4"/>
        <end position="136"/>
    </location>
</feature>
<dbReference type="PANTHER" id="PTHR26379:SF469">
    <property type="entry name" value="MAB1"/>
    <property type="match status" value="1"/>
</dbReference>
<dbReference type="ExpressionAtlas" id="A0A2K2D2E9">
    <property type="expression patterns" value="baseline"/>
</dbReference>
<evidence type="ECO:0000313" key="5">
    <source>
        <dbReference type="EnsemblPlants" id="PNT68456"/>
    </source>
</evidence>
<dbReference type="EnsemblPlants" id="PNT68456">
    <property type="protein sequence ID" value="PNT68456"/>
    <property type="gene ID" value="BRADI_3g40767v3"/>
</dbReference>
<evidence type="ECO:0008006" key="7">
    <source>
        <dbReference type="Google" id="ProtNLM"/>
    </source>
</evidence>
<dbReference type="Gene3D" id="3.30.710.10">
    <property type="entry name" value="Potassium Channel Kv1.1, Chain A"/>
    <property type="match status" value="1"/>
</dbReference>
<dbReference type="GO" id="GO:0016567">
    <property type="term" value="P:protein ubiquitination"/>
    <property type="evidence" value="ECO:0007669"/>
    <property type="project" value="InterPro"/>
</dbReference>
<accession>A0A2K2D2E9</accession>
<dbReference type="Gene3D" id="2.60.210.10">
    <property type="entry name" value="Apoptosis, Tumor Necrosis Factor Receptor Associated Protein 2, Chain A"/>
    <property type="match status" value="1"/>
</dbReference>
<dbReference type="InterPro" id="IPR008974">
    <property type="entry name" value="TRAF-like"/>
</dbReference>
<keyword evidence="6" id="KW-1185">Reference proteome</keyword>
<dbReference type="InterPro" id="IPR002083">
    <property type="entry name" value="MATH/TRAF_dom"/>
</dbReference>
<organism evidence="4">
    <name type="scientific">Brachypodium distachyon</name>
    <name type="common">Purple false brome</name>
    <name type="synonym">Trachynia distachya</name>
    <dbReference type="NCBI Taxonomy" id="15368"/>
    <lineage>
        <taxon>Eukaryota</taxon>
        <taxon>Viridiplantae</taxon>
        <taxon>Streptophyta</taxon>
        <taxon>Embryophyta</taxon>
        <taxon>Tracheophyta</taxon>
        <taxon>Spermatophyta</taxon>
        <taxon>Magnoliopsida</taxon>
        <taxon>Liliopsida</taxon>
        <taxon>Poales</taxon>
        <taxon>Poaceae</taxon>
        <taxon>BOP clade</taxon>
        <taxon>Pooideae</taxon>
        <taxon>Stipodae</taxon>
        <taxon>Brachypodieae</taxon>
        <taxon>Brachypodium</taxon>
    </lineage>
</organism>
<sequence length="316" mass="35217">MVGSAAVQLRVDDELASQAPIGYAVYPDIISVGEHLWRIECLPRGDVEDGSGEYISIFLRHMSKSTSVTAIFEVFLIDNYGIPSMTETRRILRTFRIATGRGRGSGDSWGWRHFVKRTILEDSYVDEESHFTFVCAIMIIDDCPICVPPSDITTHLGRLLDDTDGTDVSFVIDGETFTAHRAVLAARSSVFRAELFGSMAEATMSSITLKDITPAAFKAMLRFMYTDALPGESELGESPSMCSRKLWDKVSVETVATTLACAETYNCPELKNKCFDFLAVEKNFKEAVFTDGYAWLVLKFPLVTAELKERMQGMED</sequence>
<dbReference type="CDD" id="cd00121">
    <property type="entry name" value="MATH"/>
    <property type="match status" value="1"/>
</dbReference>
<comment type="pathway">
    <text evidence="1">Protein modification; protein ubiquitination.</text>
</comment>
<reference evidence="4 5" key="1">
    <citation type="journal article" date="2010" name="Nature">
        <title>Genome sequencing and analysis of the model grass Brachypodium distachyon.</title>
        <authorList>
            <consortium name="International Brachypodium Initiative"/>
        </authorList>
    </citation>
    <scope>NUCLEOTIDE SEQUENCE [LARGE SCALE GENOMIC DNA]</scope>
    <source>
        <strain evidence="4 5">Bd21</strain>
    </source>
</reference>
<reference evidence="5" key="3">
    <citation type="submission" date="2018-08" db="UniProtKB">
        <authorList>
            <consortium name="EnsemblPlants"/>
        </authorList>
    </citation>
    <scope>IDENTIFICATION</scope>
    <source>
        <strain evidence="5">cv. Bd21</strain>
    </source>
</reference>
<dbReference type="InParanoid" id="A0A2K2D2E9"/>
<dbReference type="Gramene" id="PNT68456">
    <property type="protein sequence ID" value="PNT68456"/>
    <property type="gene ID" value="BRADI_3g40767v3"/>
</dbReference>
<name>A0A2K2D2E9_BRADI</name>
<dbReference type="EMBL" id="CM000882">
    <property type="protein sequence ID" value="PNT68456.1"/>
    <property type="molecule type" value="Genomic_DNA"/>
</dbReference>
<dbReference type="InterPro" id="IPR045005">
    <property type="entry name" value="BPM1-6"/>
</dbReference>
<evidence type="ECO:0000259" key="2">
    <source>
        <dbReference type="PROSITE" id="PS50097"/>
    </source>
</evidence>
<dbReference type="InterPro" id="IPR000210">
    <property type="entry name" value="BTB/POZ_dom"/>
</dbReference>
<dbReference type="Proteomes" id="UP000008810">
    <property type="component" value="Chromosome 3"/>
</dbReference>
<dbReference type="InterPro" id="IPR011333">
    <property type="entry name" value="SKP1/BTB/POZ_sf"/>
</dbReference>
<dbReference type="SUPFAM" id="SSF54695">
    <property type="entry name" value="POZ domain"/>
    <property type="match status" value="1"/>
</dbReference>
<gene>
    <name evidence="4" type="ORF">BRADI_3g40767v3</name>
</gene>
<evidence type="ECO:0000313" key="4">
    <source>
        <dbReference type="EMBL" id="PNT68456.1"/>
    </source>
</evidence>
<dbReference type="SMART" id="SM00225">
    <property type="entry name" value="BTB"/>
    <property type="match status" value="1"/>
</dbReference>
<dbReference type="FunCoup" id="A0A2K2D2E9">
    <property type="interactions" value="12"/>
</dbReference>
<evidence type="ECO:0000313" key="6">
    <source>
        <dbReference type="Proteomes" id="UP000008810"/>
    </source>
</evidence>
<dbReference type="AlphaFoldDB" id="A0A2K2D2E9"/>
<dbReference type="OrthoDB" id="636773at2759"/>